<protein>
    <recommendedName>
        <fullName evidence="4">DUF11 domain-containing protein</fullName>
    </recommendedName>
</protein>
<evidence type="ECO:0008006" key="4">
    <source>
        <dbReference type="Google" id="ProtNLM"/>
    </source>
</evidence>
<evidence type="ECO:0000256" key="1">
    <source>
        <dbReference type="SAM" id="MobiDB-lite"/>
    </source>
</evidence>
<feature type="region of interest" description="Disordered" evidence="1">
    <location>
        <begin position="386"/>
        <end position="407"/>
    </location>
</feature>
<accession>A0ABP9S7X0</accession>
<name>A0ABP9S7X0_9GAMM</name>
<gene>
    <name evidence="2" type="ORF">GCM10025772_21950</name>
</gene>
<dbReference type="Proteomes" id="UP001501600">
    <property type="component" value="Unassembled WGS sequence"/>
</dbReference>
<keyword evidence="3" id="KW-1185">Reference proteome</keyword>
<organism evidence="2 3">
    <name type="scientific">Ferrimonas gelatinilytica</name>
    <dbReference type="NCBI Taxonomy" id="1255257"/>
    <lineage>
        <taxon>Bacteria</taxon>
        <taxon>Pseudomonadati</taxon>
        <taxon>Pseudomonadota</taxon>
        <taxon>Gammaproteobacteria</taxon>
        <taxon>Alteromonadales</taxon>
        <taxon>Ferrimonadaceae</taxon>
        <taxon>Ferrimonas</taxon>
    </lineage>
</organism>
<evidence type="ECO:0000313" key="3">
    <source>
        <dbReference type="Proteomes" id="UP001501600"/>
    </source>
</evidence>
<evidence type="ECO:0000313" key="2">
    <source>
        <dbReference type="EMBL" id="GAA5192538.1"/>
    </source>
</evidence>
<reference evidence="3" key="1">
    <citation type="journal article" date="2019" name="Int. J. Syst. Evol. Microbiol.">
        <title>The Global Catalogue of Microorganisms (GCM) 10K type strain sequencing project: providing services to taxonomists for standard genome sequencing and annotation.</title>
        <authorList>
            <consortium name="The Broad Institute Genomics Platform"/>
            <consortium name="The Broad Institute Genome Sequencing Center for Infectious Disease"/>
            <person name="Wu L."/>
            <person name="Ma J."/>
        </authorList>
    </citation>
    <scope>NUCLEOTIDE SEQUENCE [LARGE SCALE GENOMIC DNA]</scope>
    <source>
        <strain evidence="3">JCM 18720</strain>
    </source>
</reference>
<comment type="caution">
    <text evidence="2">The sequence shown here is derived from an EMBL/GenBank/DDBJ whole genome shotgun (WGS) entry which is preliminary data.</text>
</comment>
<proteinExistence type="predicted"/>
<dbReference type="EMBL" id="BAABLF010000014">
    <property type="protein sequence ID" value="GAA5192538.1"/>
    <property type="molecule type" value="Genomic_DNA"/>
</dbReference>
<sequence>MTADLRVRTNAAERWDTTFFLPLNQKSPQMVQQDDNACSILIPKPVGIDVGVAQELDGDRCGDIAKAGLINDEYTIPDATFTMLCDGGDDKQVDFIYCAAWDNIERMNCSESQTYPGQEPNTKSKCNCDQFNIDVFIAPDPPVITKTQINTTLYPATQDEPDGIYEFQLKVELKKNADGTYPDTPLTVTELEDVYRSETNGPDGTMAAQIFDLDDPSSDTGYDSTSGNTIKGNLTLLGAHNTCAGITDFTLTQSTPSKTCQFRIRIDDEDLPNDATPEDDSSPLETYIDFIRLSAEDANGDPIGDDTCDVTATGYARQADDNCSDTVTVNLENVNPTITISKTPVDGNGLSEIPADSGNWYVEGSGDLTFEIVVKNTSSVDTLTVGVDNRSDDSGDDGSDDGTYLKDTSTLGSIDELLKDNSAPNAGDKCDRNGPTLTLAPNAEFKCRYVVSSGLTNEGDSYSNTASVEARDNENRRATASEAVTVTLAKPMMTLQKKVAPSVDVSIPTPALNAAAFVDEISVDETGETGKTVVYRFTFTNTNSVTKEDVILTQLVDDVLFSTRASDTAQRADACPGGPEAALSITIPYTDGDRGLSNPYVCTIVAKVTGNYLNGGIKDHMGTVVARGDPLFNTAFAKFTSADEPGTVLQTEPDYALVLFKNVTPTIKGEFGLSGTVFVYAKNTSNFETIKLTNLSLLGVQVVTGNTGEGFSIVNDGGSLDGTSYGACPLTTDDYTLAPGAELTCAFTVELSTLNADDFQTLQAEVEDNEQVLIQFVDDDGSSASADAEARVETGANID</sequence>